<dbReference type="RefSeq" id="WP_172237318.1">
    <property type="nucleotide sequence ID" value="NZ_BMDD01000001.1"/>
</dbReference>
<keyword evidence="2" id="KW-0378">Hydrolase</keyword>
<dbReference type="Pfam" id="PF14091">
    <property type="entry name" value="DUF4269"/>
    <property type="match status" value="1"/>
</dbReference>
<dbReference type="EMBL" id="BMDD01000001">
    <property type="protein sequence ID" value="GGH67357.1"/>
    <property type="molecule type" value="Genomic_DNA"/>
</dbReference>
<sequence>MASSSEKQPRKPNLSTLFHAPTGGEGLRWLEQGDERQQGLAASLHRSGLLERLAFCHPSIAGTFPIGIDIPGSDMDVLCEVYDHEEFLRICTSEYGHLDRFEADRRSVEGKERSVVRFLWEQMPIELFGQGRPPALQNGCRHMIAERRLLALDEPSAAESIRTLKQEGFKTEPAFAFFYNLPGNPYEVLYRLAEADEQELRQIILKRQL</sequence>
<feature type="region of interest" description="Disordered" evidence="1">
    <location>
        <begin position="1"/>
        <end position="20"/>
    </location>
</feature>
<evidence type="ECO:0000313" key="2">
    <source>
        <dbReference type="EMBL" id="GGH67357.1"/>
    </source>
</evidence>
<comment type="caution">
    <text evidence="2">The sequence shown here is derived from an EMBL/GenBank/DDBJ whole genome shotgun (WGS) entry which is preliminary data.</text>
</comment>
<dbReference type="Proteomes" id="UP000605427">
    <property type="component" value="Unassembled WGS sequence"/>
</dbReference>
<name>A0ABQ1ZHQ3_9BACL</name>
<proteinExistence type="predicted"/>
<gene>
    <name evidence="2" type="ORF">GCM10007362_00280</name>
</gene>
<protein>
    <submittedName>
        <fullName evidence="2">Alpha/beta hydrolase</fullName>
    </submittedName>
</protein>
<keyword evidence="3" id="KW-1185">Reference proteome</keyword>
<evidence type="ECO:0000313" key="3">
    <source>
        <dbReference type="Proteomes" id="UP000605427"/>
    </source>
</evidence>
<dbReference type="GO" id="GO:0016787">
    <property type="term" value="F:hydrolase activity"/>
    <property type="evidence" value="ECO:0007669"/>
    <property type="project" value="UniProtKB-KW"/>
</dbReference>
<accession>A0ABQ1ZHQ3</accession>
<organism evidence="2 3">
    <name type="scientific">Saccharibacillus endophyticus</name>
    <dbReference type="NCBI Taxonomy" id="2060666"/>
    <lineage>
        <taxon>Bacteria</taxon>
        <taxon>Bacillati</taxon>
        <taxon>Bacillota</taxon>
        <taxon>Bacilli</taxon>
        <taxon>Bacillales</taxon>
        <taxon>Paenibacillaceae</taxon>
        <taxon>Saccharibacillus</taxon>
    </lineage>
</organism>
<reference evidence="3" key="1">
    <citation type="journal article" date="2019" name="Int. J. Syst. Evol. Microbiol.">
        <title>The Global Catalogue of Microorganisms (GCM) 10K type strain sequencing project: providing services to taxonomists for standard genome sequencing and annotation.</title>
        <authorList>
            <consortium name="The Broad Institute Genomics Platform"/>
            <consortium name="The Broad Institute Genome Sequencing Center for Infectious Disease"/>
            <person name="Wu L."/>
            <person name="Ma J."/>
        </authorList>
    </citation>
    <scope>NUCLEOTIDE SEQUENCE [LARGE SCALE GENOMIC DNA]</scope>
    <source>
        <strain evidence="3">CCM 8702</strain>
    </source>
</reference>
<evidence type="ECO:0000256" key="1">
    <source>
        <dbReference type="SAM" id="MobiDB-lite"/>
    </source>
</evidence>
<dbReference type="InterPro" id="IPR025365">
    <property type="entry name" value="DUF4269"/>
</dbReference>